<dbReference type="PATRIC" id="fig|1028800.3.peg.3387"/>
<keyword evidence="1" id="KW-0472">Membrane</keyword>
<evidence type="ECO:0000259" key="2">
    <source>
        <dbReference type="Pfam" id="PF07331"/>
    </source>
</evidence>
<gene>
    <name evidence="3" type="ORF">RG540_CH33350</name>
</gene>
<feature type="transmembrane region" description="Helical" evidence="1">
    <location>
        <begin position="95"/>
        <end position="112"/>
    </location>
</feature>
<dbReference type="GeneID" id="24258735"/>
<protein>
    <submittedName>
        <fullName evidence="3">Tripartite tricarboxylate transporter TctB family</fullName>
    </submittedName>
</protein>
<proteinExistence type="predicted"/>
<dbReference type="Pfam" id="PF07331">
    <property type="entry name" value="TctB"/>
    <property type="match status" value="1"/>
</dbReference>
<sequence>MNSLKFDTANLICGLLLIATGLFFAYQSFELELGTALRMGPGYFPFILACALILFGAIILIQSMRVDGGPIGVLAWRGMFFILPAPIFFGLTVRGLGFVPSIFVTALIASFASGRMKPLMALVLSAALTLFSVAVFSYGLGLPFRRFGPWLGN</sequence>
<dbReference type="AlphaFoldDB" id="A0A068SUE9"/>
<name>A0A068SUE9_NEOGA</name>
<dbReference type="Proteomes" id="UP000028181">
    <property type="component" value="Chromosome I"/>
</dbReference>
<dbReference type="OrthoDB" id="5186924at2"/>
<feature type="transmembrane region" description="Helical" evidence="1">
    <location>
        <begin position="41"/>
        <end position="61"/>
    </location>
</feature>
<organism evidence="3 4">
    <name type="scientific">Neorhizobium galegae bv. orientalis str. HAMBI 540</name>
    <dbReference type="NCBI Taxonomy" id="1028800"/>
    <lineage>
        <taxon>Bacteria</taxon>
        <taxon>Pseudomonadati</taxon>
        <taxon>Pseudomonadota</taxon>
        <taxon>Alphaproteobacteria</taxon>
        <taxon>Hyphomicrobiales</taxon>
        <taxon>Rhizobiaceae</taxon>
        <taxon>Rhizobium/Agrobacterium group</taxon>
        <taxon>Neorhizobium</taxon>
    </lineage>
</organism>
<feature type="transmembrane region" description="Helical" evidence="1">
    <location>
        <begin position="73"/>
        <end position="89"/>
    </location>
</feature>
<dbReference type="eggNOG" id="ENOG503160H">
    <property type="taxonomic scope" value="Bacteria"/>
</dbReference>
<keyword evidence="4" id="KW-1185">Reference proteome</keyword>
<reference evidence="4" key="1">
    <citation type="journal article" date="2014" name="BMC Genomics">
        <title>Genome sequencing of two Neorhizobium galegae strains reveals a noeT gene responsible for the unusual acetylation of the nodulation factors.</title>
        <authorList>
            <person name="Osterman J."/>
            <person name="Marsh J."/>
            <person name="Laine P.K."/>
            <person name="Zeng Z."/>
            <person name="Alatalo E."/>
            <person name="Sullivan J.T."/>
            <person name="Young J.P."/>
            <person name="Thomas-Oates J."/>
            <person name="Paulin L."/>
            <person name="Lindstrom K."/>
        </authorList>
    </citation>
    <scope>NUCLEOTIDE SEQUENCE [LARGE SCALE GENOMIC DNA]</scope>
    <source>
        <strain evidence="4">HAMBI 540</strain>
    </source>
</reference>
<dbReference type="EMBL" id="HG938353">
    <property type="protein sequence ID" value="CDN49499.1"/>
    <property type="molecule type" value="Genomic_DNA"/>
</dbReference>
<evidence type="ECO:0000256" key="1">
    <source>
        <dbReference type="SAM" id="Phobius"/>
    </source>
</evidence>
<keyword evidence="1" id="KW-1133">Transmembrane helix</keyword>
<feature type="transmembrane region" description="Helical" evidence="1">
    <location>
        <begin position="119"/>
        <end position="140"/>
    </location>
</feature>
<dbReference type="InterPro" id="IPR009936">
    <property type="entry name" value="DUF1468"/>
</dbReference>
<evidence type="ECO:0000313" key="3">
    <source>
        <dbReference type="EMBL" id="CDN49499.1"/>
    </source>
</evidence>
<accession>A0A068SUE9</accession>
<feature type="transmembrane region" description="Helical" evidence="1">
    <location>
        <begin position="9"/>
        <end position="29"/>
    </location>
</feature>
<dbReference type="HOGENOM" id="CLU_108885_2_0_5"/>
<evidence type="ECO:0000313" key="4">
    <source>
        <dbReference type="Proteomes" id="UP000028181"/>
    </source>
</evidence>
<feature type="domain" description="DUF1468" evidence="2">
    <location>
        <begin position="12"/>
        <end position="144"/>
    </location>
</feature>
<dbReference type="KEGG" id="ngg:RG540_CH33350"/>
<dbReference type="RefSeq" id="WP_038590098.1">
    <property type="nucleotide sequence ID" value="NZ_HG938353.1"/>
</dbReference>
<keyword evidence="1" id="KW-0812">Transmembrane</keyword>